<evidence type="ECO:0000256" key="1">
    <source>
        <dbReference type="ARBA" id="ARBA00022679"/>
    </source>
</evidence>
<dbReference type="STRING" id="1071382.H2AM99"/>
<proteinExistence type="inferred from homology"/>
<protein>
    <recommendedName>
        <fullName evidence="3">Alkyl transferase</fullName>
        <ecNumber evidence="3">2.5.1.-</ecNumber>
    </recommendedName>
</protein>
<dbReference type="eggNOG" id="KOG1602">
    <property type="taxonomic scope" value="Eukaryota"/>
</dbReference>
<dbReference type="FunCoup" id="H2AM99">
    <property type="interactions" value="48"/>
</dbReference>
<dbReference type="SUPFAM" id="SSF64005">
    <property type="entry name" value="Undecaprenyl diphosphate synthase"/>
    <property type="match status" value="1"/>
</dbReference>
<dbReference type="GO" id="GO:0045547">
    <property type="term" value="F:ditrans,polycis-polyprenyl diphosphate synthase [(2E,6E)-farnesyl diphosphate specific] activity"/>
    <property type="evidence" value="ECO:0007669"/>
    <property type="project" value="EnsemblFungi"/>
</dbReference>
<accession>H2AM99</accession>
<keyword evidence="5" id="KW-1185">Reference proteome</keyword>
<dbReference type="GO" id="GO:0043048">
    <property type="term" value="P:dolichyl monophosphate biosynthetic process"/>
    <property type="evidence" value="ECO:0007669"/>
    <property type="project" value="EnsemblFungi"/>
</dbReference>
<dbReference type="PANTHER" id="PTHR10291">
    <property type="entry name" value="DEHYDRODOLICHYL DIPHOSPHATE SYNTHASE FAMILY MEMBER"/>
    <property type="match status" value="1"/>
</dbReference>
<dbReference type="EC" id="2.5.1.-" evidence="3"/>
<dbReference type="Gene3D" id="3.40.1180.10">
    <property type="entry name" value="Decaprenyl diphosphate synthase-like"/>
    <property type="match status" value="1"/>
</dbReference>
<dbReference type="Pfam" id="PF01255">
    <property type="entry name" value="Prenyltransf"/>
    <property type="match status" value="1"/>
</dbReference>
<name>H2AM99_KAZAF</name>
<dbReference type="HOGENOM" id="CLU_038505_0_0_1"/>
<dbReference type="GeneID" id="13887045"/>
<dbReference type="KEGG" id="kaf:KAFR_0A00610"/>
<organism evidence="4 5">
    <name type="scientific">Kazachstania africana (strain ATCC 22294 / BCRC 22015 / CBS 2517 / CECT 1963 / NBRC 1671 / NRRL Y-8276)</name>
    <name type="common">Yeast</name>
    <name type="synonym">Kluyveromyces africanus</name>
    <dbReference type="NCBI Taxonomy" id="1071382"/>
    <lineage>
        <taxon>Eukaryota</taxon>
        <taxon>Fungi</taxon>
        <taxon>Dikarya</taxon>
        <taxon>Ascomycota</taxon>
        <taxon>Saccharomycotina</taxon>
        <taxon>Saccharomycetes</taxon>
        <taxon>Saccharomycetales</taxon>
        <taxon>Saccharomycetaceae</taxon>
        <taxon>Kazachstania</taxon>
    </lineage>
</organism>
<dbReference type="EMBL" id="HE650821">
    <property type="protein sequence ID" value="CCF55499.1"/>
    <property type="molecule type" value="Genomic_DNA"/>
</dbReference>
<evidence type="ECO:0000313" key="4">
    <source>
        <dbReference type="EMBL" id="CCF55499.1"/>
    </source>
</evidence>
<dbReference type="Proteomes" id="UP000005220">
    <property type="component" value="Chromosome 1"/>
</dbReference>
<evidence type="ECO:0000256" key="2">
    <source>
        <dbReference type="ARBA" id="ARBA00022842"/>
    </source>
</evidence>
<dbReference type="InParanoid" id="H2AM99"/>
<dbReference type="GO" id="GO:1904423">
    <property type="term" value="C:dehydrodolichyl diphosphate synthase complex"/>
    <property type="evidence" value="ECO:0007669"/>
    <property type="project" value="EnsemblFungi"/>
</dbReference>
<dbReference type="GO" id="GO:0005783">
    <property type="term" value="C:endoplasmic reticulum"/>
    <property type="evidence" value="ECO:0007669"/>
    <property type="project" value="TreeGrafter"/>
</dbReference>
<dbReference type="AlphaFoldDB" id="H2AM99"/>
<dbReference type="GO" id="GO:0005811">
    <property type="term" value="C:lipid droplet"/>
    <property type="evidence" value="ECO:0007669"/>
    <property type="project" value="EnsemblFungi"/>
</dbReference>
<gene>
    <name evidence="4" type="primary">KAFR0A00610</name>
    <name evidence="4" type="ORF">KAFR_0A00610</name>
</gene>
<dbReference type="InterPro" id="IPR018520">
    <property type="entry name" value="UPP_synth-like_CS"/>
</dbReference>
<dbReference type="GO" id="GO:0016020">
    <property type="term" value="C:membrane"/>
    <property type="evidence" value="ECO:0007669"/>
    <property type="project" value="TreeGrafter"/>
</dbReference>
<dbReference type="PROSITE" id="PS01066">
    <property type="entry name" value="UPP_SYNTHASE"/>
    <property type="match status" value="1"/>
</dbReference>
<dbReference type="RefSeq" id="XP_003954634.1">
    <property type="nucleotide sequence ID" value="XM_003954585.1"/>
</dbReference>
<dbReference type="PANTHER" id="PTHR10291:SF2">
    <property type="entry name" value="DEHYDRODOLICHYL DIPHOSPHATE SYNTHASE COMPLEX SUBUNIT SRT1"/>
    <property type="match status" value="1"/>
</dbReference>
<dbReference type="NCBIfam" id="TIGR00055">
    <property type="entry name" value="uppS"/>
    <property type="match status" value="1"/>
</dbReference>
<dbReference type="GO" id="GO:0016094">
    <property type="term" value="P:polyprenol biosynthetic process"/>
    <property type="evidence" value="ECO:0007669"/>
    <property type="project" value="TreeGrafter"/>
</dbReference>
<keyword evidence="2" id="KW-0460">Magnesium</keyword>
<dbReference type="OrthoDB" id="4173905at2759"/>
<keyword evidence="1 3" id="KW-0808">Transferase</keyword>
<reference evidence="4 5" key="1">
    <citation type="journal article" date="2011" name="Proc. Natl. Acad. Sci. U.S.A.">
        <title>Evolutionary erosion of yeast sex chromosomes by mating-type switching accidents.</title>
        <authorList>
            <person name="Gordon J.L."/>
            <person name="Armisen D."/>
            <person name="Proux-Wera E."/>
            <person name="Oheigeartaigh S.S."/>
            <person name="Byrne K.P."/>
            <person name="Wolfe K.H."/>
        </authorList>
    </citation>
    <scope>NUCLEOTIDE SEQUENCE [LARGE SCALE GENOMIC DNA]</scope>
    <source>
        <strain evidence="5">ATCC 22294 / BCRC 22015 / CBS 2517 / CECT 1963 / NBRC 1671 / NRRL Y-8276</strain>
    </source>
</reference>
<dbReference type="InterPro" id="IPR001441">
    <property type="entry name" value="UPP_synth-like"/>
</dbReference>
<dbReference type="CDD" id="cd00475">
    <property type="entry name" value="Cis_IPPS"/>
    <property type="match status" value="1"/>
</dbReference>
<evidence type="ECO:0000313" key="5">
    <source>
        <dbReference type="Proteomes" id="UP000005220"/>
    </source>
</evidence>
<dbReference type="FunFam" id="3.40.1180.10:FF:000005">
    <property type="entry name" value="Alkyl transferase"/>
    <property type="match status" value="1"/>
</dbReference>
<sequence length="343" mass="39697">MLLMKLYNGPLLTAYEFAIELYESMRFHIALRTQKLRRSLKSNCVIKAINEMIEAVLTDIISVGPVPYHVSFIMDGNRRFAKSSNLSLQRGHEAGGLTLLHLVYICKKLGVKCVSAYAFSIENFNRPKKEVDTLMQLFSEKLDEFTTRSADPNSPLYGSCLKVVGDRDLLSDDIKKKVSRAEELTKSEKGFTLIVCFPYTSRNDIYHTIYSSISQVQNNKIKTDDITVRTFTESMYLKEYADKCDILIRTSGQKRLSDYMLWQSHENSTIEFCDTLWPDFTFSMIYTLMLRWSYFTTIQNYNRVQFSLRQELSNKLKIFNRKKKIPIESFPEPPVAVTVSGKE</sequence>
<evidence type="ECO:0000256" key="3">
    <source>
        <dbReference type="RuleBase" id="RU363018"/>
    </source>
</evidence>
<comment type="similarity">
    <text evidence="3">Belongs to the UPP synthase family.</text>
</comment>
<dbReference type="InterPro" id="IPR036424">
    <property type="entry name" value="UPP_synth-like_sf"/>
</dbReference>